<dbReference type="SUPFAM" id="SSF53300">
    <property type="entry name" value="vWA-like"/>
    <property type="match status" value="1"/>
</dbReference>
<keyword evidence="1" id="KW-0812">Transmembrane</keyword>
<keyword evidence="1" id="KW-1133">Transmembrane helix</keyword>
<keyword evidence="1" id="KW-0472">Membrane</keyword>
<dbReference type="InterPro" id="IPR050768">
    <property type="entry name" value="UPF0353/GerABKA_families"/>
</dbReference>
<feature type="transmembrane region" description="Helical" evidence="1">
    <location>
        <begin position="6"/>
        <end position="23"/>
    </location>
</feature>
<dbReference type="SMART" id="SM00327">
    <property type="entry name" value="VWA"/>
    <property type="match status" value="1"/>
</dbReference>
<dbReference type="PROSITE" id="PS50234">
    <property type="entry name" value="VWFA"/>
    <property type="match status" value="1"/>
</dbReference>
<dbReference type="AlphaFoldDB" id="A0A0W0Y667"/>
<feature type="domain" description="VWFA" evidence="2">
    <location>
        <begin position="92"/>
        <end position="264"/>
    </location>
</feature>
<comment type="caution">
    <text evidence="3">The sequence shown here is derived from an EMBL/GenBank/DDBJ whole genome shotgun (WGS) entry which is preliminary data.</text>
</comment>
<protein>
    <recommendedName>
        <fullName evidence="2">VWFA domain-containing protein</fullName>
    </recommendedName>
</protein>
<reference evidence="3 4" key="1">
    <citation type="submission" date="2015-11" db="EMBL/GenBank/DDBJ databases">
        <title>Genomic analysis of 38 Legionella species identifies large and diverse effector repertoires.</title>
        <authorList>
            <person name="Burstein D."/>
            <person name="Amaro F."/>
            <person name="Zusman T."/>
            <person name="Lifshitz Z."/>
            <person name="Cohen O."/>
            <person name="Gilbert J.A."/>
            <person name="Pupko T."/>
            <person name="Shuman H.A."/>
            <person name="Segal G."/>
        </authorList>
    </citation>
    <scope>NUCLEOTIDE SEQUENCE [LARGE SCALE GENOMIC DNA]</scope>
    <source>
        <strain evidence="3 4">CDC#1442-AUS-E</strain>
    </source>
</reference>
<gene>
    <name evidence="3" type="ORF">Lqui_0960</name>
</gene>
<dbReference type="InterPro" id="IPR036465">
    <property type="entry name" value="vWFA_dom_sf"/>
</dbReference>
<evidence type="ECO:0000256" key="1">
    <source>
        <dbReference type="SAM" id="Phobius"/>
    </source>
</evidence>
<keyword evidence="4" id="KW-1185">Reference proteome</keyword>
<dbReference type="PATRIC" id="fig|45073.5.peg.1012"/>
<organism evidence="3 4">
    <name type="scientific">Legionella quinlivanii</name>
    <dbReference type="NCBI Taxonomy" id="45073"/>
    <lineage>
        <taxon>Bacteria</taxon>
        <taxon>Pseudomonadati</taxon>
        <taxon>Pseudomonadota</taxon>
        <taxon>Gammaproteobacteria</taxon>
        <taxon>Legionellales</taxon>
        <taxon>Legionellaceae</taxon>
        <taxon>Legionella</taxon>
    </lineage>
</organism>
<dbReference type="PANTHER" id="PTHR22550">
    <property type="entry name" value="SPORE GERMINATION PROTEIN"/>
    <property type="match status" value="1"/>
</dbReference>
<feature type="transmembrane region" description="Helical" evidence="1">
    <location>
        <begin position="59"/>
        <end position="79"/>
    </location>
</feature>
<accession>A0A0W0Y667</accession>
<evidence type="ECO:0000313" key="4">
    <source>
        <dbReference type="Proteomes" id="UP000054618"/>
    </source>
</evidence>
<dbReference type="Pfam" id="PF13519">
    <property type="entry name" value="VWA_2"/>
    <property type="match status" value="1"/>
</dbReference>
<dbReference type="EMBL" id="LNYS01000006">
    <property type="protein sequence ID" value="KTD52116.1"/>
    <property type="molecule type" value="Genomic_DNA"/>
</dbReference>
<dbReference type="Gene3D" id="3.40.50.410">
    <property type="entry name" value="von Willebrand factor, type A domain"/>
    <property type="match status" value="1"/>
</dbReference>
<evidence type="ECO:0000313" key="3">
    <source>
        <dbReference type="EMBL" id="KTD52116.1"/>
    </source>
</evidence>
<evidence type="ECO:0000259" key="2">
    <source>
        <dbReference type="PROSITE" id="PS50234"/>
    </source>
</evidence>
<dbReference type="Proteomes" id="UP000054618">
    <property type="component" value="Unassembled WGS sequence"/>
</dbReference>
<dbReference type="InterPro" id="IPR002035">
    <property type="entry name" value="VWF_A"/>
</dbReference>
<sequence>MIDFHFLRPLWLLAFLPLCWLFWRLWKQKAPLQAWAAICDPHLLSQLIKNQHSGKRQHSLLLLVASFGLIIIALAGPVWKKLPVPAFKLLQPRIIVLDLSDAMLEEDLKPNRLLRARFILHDLFNRKDTGQTGLIVYTGESFVVSPLTEDAKTIDSLLDSLNPQIMPVNGQDLSIALQQAAQLIEQAGFSGGQILVLTATPPDASALKAASRLANQGIETSIMPVLADSAVYPIFKPLANAGKGMLLDLNNENASLNRWLSRAITSKQYTLSEQNEIPVWQDEGRWFLIPALLFLMPVFRRGWLQRVQL</sequence>
<name>A0A0W0Y667_9GAMM</name>
<dbReference type="STRING" id="45073.Lqui_0960"/>
<proteinExistence type="predicted"/>
<dbReference type="PANTHER" id="PTHR22550:SF14">
    <property type="entry name" value="VWFA DOMAIN-CONTAINING PROTEIN"/>
    <property type="match status" value="1"/>
</dbReference>